<evidence type="ECO:0000259" key="9">
    <source>
        <dbReference type="PROSITE" id="PS50850"/>
    </source>
</evidence>
<gene>
    <name evidence="10" type="ORF">IFR04_008147</name>
</gene>
<feature type="transmembrane region" description="Helical" evidence="8">
    <location>
        <begin position="348"/>
        <end position="368"/>
    </location>
</feature>
<dbReference type="OrthoDB" id="10021397at2759"/>
<comment type="caution">
    <text evidence="10">The sequence shown here is derived from an EMBL/GenBank/DDBJ whole genome shotgun (WGS) entry which is preliminary data.</text>
</comment>
<accession>A0A8H7TFH3</accession>
<dbReference type="EMBL" id="JAFJYH010000122">
    <property type="protein sequence ID" value="KAG4418702.1"/>
    <property type="molecule type" value="Genomic_DNA"/>
</dbReference>
<feature type="domain" description="Major facilitator superfamily (MFS) profile" evidence="9">
    <location>
        <begin position="49"/>
        <end position="532"/>
    </location>
</feature>
<keyword evidence="5 8" id="KW-1133">Transmembrane helix</keyword>
<dbReference type="PANTHER" id="PTHR23501">
    <property type="entry name" value="MAJOR FACILITATOR SUPERFAMILY"/>
    <property type="match status" value="1"/>
</dbReference>
<feature type="transmembrane region" description="Helical" evidence="8">
    <location>
        <begin position="443"/>
        <end position="469"/>
    </location>
</feature>
<feature type="transmembrane region" description="Helical" evidence="8">
    <location>
        <begin position="522"/>
        <end position="540"/>
    </location>
</feature>
<keyword evidence="4 8" id="KW-0812">Transmembrane</keyword>
<dbReference type="PANTHER" id="PTHR23501:SF12">
    <property type="entry name" value="MAJOR FACILITATOR SUPERFAMILY (MFS) PROFILE DOMAIN-CONTAINING PROTEIN-RELATED"/>
    <property type="match status" value="1"/>
</dbReference>
<proteinExistence type="inferred from homology"/>
<sequence length="548" mass="58038">MSIGNSEDEAPPSIQAKGESLSDVEKITAEDPAVPEYQRQISTLQWTLVCVGLFLGAILYGLDTTIAADVQGPILVSLGEIDKLAWVGIGFPMGSVAIILLVGWCYALFEIKWLMIGSIVVFEVGSAICGAAPNMNAMIVGRVIAGMGGAGMYMGALTYVSVFTSFKEKPIYNALIGISWGTGCILGPVVGGAFSVSSATWRWAFYINLPLAALLAPVYIFLFPKHNGVPDIPGPKKLASIDWLGSALNAAVFTLFQVAATFSGSTWKWNSAGPIALWIVFAMTLVLLGVQQFFSLATTPERRLFPIHLLKSRTILLLYFGTAASGTGLTIGVYYIPLFFQFTRGDSAIQAAVRLLPFICILITFVMISGGVLPALGRYMPFYAIAGIFLIIGGALMHTVDSETSKSSIYGFEVLMAIGAGLTMQVAYSVAPAVVEEKDIQGAIGLMNVAQIGTTAIALSIASCVFQNVGFIKLRDALVGHDFTSAEIRAALGGAQSAILAGGDATIRNLAINAIVETIGRVWILTIVAGSVSLISSIFMKRGKLALQ</sequence>
<evidence type="ECO:0000256" key="8">
    <source>
        <dbReference type="SAM" id="Phobius"/>
    </source>
</evidence>
<feature type="compositionally biased region" description="Acidic residues" evidence="7">
    <location>
        <begin position="1"/>
        <end position="10"/>
    </location>
</feature>
<dbReference type="Gene3D" id="1.20.1250.20">
    <property type="entry name" value="MFS general substrate transporter like domains"/>
    <property type="match status" value="1"/>
</dbReference>
<feature type="transmembrane region" description="Helical" evidence="8">
    <location>
        <begin position="44"/>
        <end position="62"/>
    </location>
</feature>
<reference evidence="10" key="1">
    <citation type="submission" date="2021-02" db="EMBL/GenBank/DDBJ databases">
        <title>Genome sequence Cadophora malorum strain M34.</title>
        <authorList>
            <person name="Stefanovic E."/>
            <person name="Vu D."/>
            <person name="Scully C."/>
            <person name="Dijksterhuis J."/>
            <person name="Roader J."/>
            <person name="Houbraken J."/>
        </authorList>
    </citation>
    <scope>NUCLEOTIDE SEQUENCE</scope>
    <source>
        <strain evidence="10">M34</strain>
    </source>
</reference>
<evidence type="ECO:0000256" key="1">
    <source>
        <dbReference type="ARBA" id="ARBA00004141"/>
    </source>
</evidence>
<evidence type="ECO:0000256" key="6">
    <source>
        <dbReference type="ARBA" id="ARBA00023136"/>
    </source>
</evidence>
<dbReference type="SUPFAM" id="SSF103473">
    <property type="entry name" value="MFS general substrate transporter"/>
    <property type="match status" value="1"/>
</dbReference>
<feature type="transmembrane region" description="Helical" evidence="8">
    <location>
        <begin position="139"/>
        <end position="162"/>
    </location>
</feature>
<feature type="transmembrane region" description="Helical" evidence="8">
    <location>
        <begin position="409"/>
        <end position="431"/>
    </location>
</feature>
<feature type="transmembrane region" description="Helical" evidence="8">
    <location>
        <begin position="243"/>
        <end position="263"/>
    </location>
</feature>
<comment type="similarity">
    <text evidence="2">Belongs to the major facilitator superfamily. TCR/Tet family.</text>
</comment>
<feature type="transmembrane region" description="Helical" evidence="8">
    <location>
        <begin position="113"/>
        <end position="133"/>
    </location>
</feature>
<organism evidence="10 11">
    <name type="scientific">Cadophora malorum</name>
    <dbReference type="NCBI Taxonomy" id="108018"/>
    <lineage>
        <taxon>Eukaryota</taxon>
        <taxon>Fungi</taxon>
        <taxon>Dikarya</taxon>
        <taxon>Ascomycota</taxon>
        <taxon>Pezizomycotina</taxon>
        <taxon>Leotiomycetes</taxon>
        <taxon>Helotiales</taxon>
        <taxon>Ploettnerulaceae</taxon>
        <taxon>Cadophora</taxon>
    </lineage>
</organism>
<evidence type="ECO:0000256" key="7">
    <source>
        <dbReference type="SAM" id="MobiDB-lite"/>
    </source>
</evidence>
<evidence type="ECO:0000313" key="10">
    <source>
        <dbReference type="EMBL" id="KAG4418702.1"/>
    </source>
</evidence>
<evidence type="ECO:0000256" key="4">
    <source>
        <dbReference type="ARBA" id="ARBA00022692"/>
    </source>
</evidence>
<comment type="subcellular location">
    <subcellularLocation>
        <location evidence="1">Membrane</location>
        <topology evidence="1">Multi-pass membrane protein</topology>
    </subcellularLocation>
</comment>
<keyword evidence="11" id="KW-1185">Reference proteome</keyword>
<feature type="region of interest" description="Disordered" evidence="7">
    <location>
        <begin position="1"/>
        <end position="22"/>
    </location>
</feature>
<feature type="transmembrane region" description="Helical" evidence="8">
    <location>
        <begin position="275"/>
        <end position="294"/>
    </location>
</feature>
<keyword evidence="6 8" id="KW-0472">Membrane</keyword>
<protein>
    <recommendedName>
        <fullName evidence="9">Major facilitator superfamily (MFS) profile domain-containing protein</fullName>
    </recommendedName>
</protein>
<dbReference type="Pfam" id="PF07690">
    <property type="entry name" value="MFS_1"/>
    <property type="match status" value="1"/>
</dbReference>
<dbReference type="AlphaFoldDB" id="A0A8H7TFH3"/>
<dbReference type="GO" id="GO:0005886">
    <property type="term" value="C:plasma membrane"/>
    <property type="evidence" value="ECO:0007669"/>
    <property type="project" value="TreeGrafter"/>
</dbReference>
<evidence type="ECO:0000256" key="2">
    <source>
        <dbReference type="ARBA" id="ARBA00007520"/>
    </source>
</evidence>
<dbReference type="InterPro" id="IPR036259">
    <property type="entry name" value="MFS_trans_sf"/>
</dbReference>
<keyword evidence="3" id="KW-0813">Transport</keyword>
<dbReference type="Proteomes" id="UP000664132">
    <property type="component" value="Unassembled WGS sequence"/>
</dbReference>
<dbReference type="InterPro" id="IPR020846">
    <property type="entry name" value="MFS_dom"/>
</dbReference>
<dbReference type="GO" id="GO:0022857">
    <property type="term" value="F:transmembrane transporter activity"/>
    <property type="evidence" value="ECO:0007669"/>
    <property type="project" value="InterPro"/>
</dbReference>
<feature type="transmembrane region" description="Helical" evidence="8">
    <location>
        <begin position="315"/>
        <end position="336"/>
    </location>
</feature>
<dbReference type="PROSITE" id="PS50850">
    <property type="entry name" value="MFS"/>
    <property type="match status" value="1"/>
</dbReference>
<name>A0A8H7TFH3_9HELO</name>
<feature type="transmembrane region" description="Helical" evidence="8">
    <location>
        <begin position="174"/>
        <end position="197"/>
    </location>
</feature>
<evidence type="ECO:0000256" key="3">
    <source>
        <dbReference type="ARBA" id="ARBA00022448"/>
    </source>
</evidence>
<evidence type="ECO:0000256" key="5">
    <source>
        <dbReference type="ARBA" id="ARBA00022989"/>
    </source>
</evidence>
<evidence type="ECO:0000313" key="11">
    <source>
        <dbReference type="Proteomes" id="UP000664132"/>
    </source>
</evidence>
<feature type="transmembrane region" description="Helical" evidence="8">
    <location>
        <begin position="203"/>
        <end position="222"/>
    </location>
</feature>
<feature type="transmembrane region" description="Helical" evidence="8">
    <location>
        <begin position="380"/>
        <end position="397"/>
    </location>
</feature>
<dbReference type="InterPro" id="IPR011701">
    <property type="entry name" value="MFS"/>
</dbReference>
<feature type="transmembrane region" description="Helical" evidence="8">
    <location>
        <begin position="84"/>
        <end position="106"/>
    </location>
</feature>